<sequence length="176" mass="18060">MSPALLLPLLLAAAPLPPQDAAVAADASCATTRPAWPAGLETWGTREPLAAGASARNAPVIVIGRAAELRLVALDRVTVAAPPARAVEPGTSAGLALFQVTEPGTYRVALGAPAWIDVVRAGRTLPSVAHGHGPMCTGIRKIVDFRLTPGRYVLQLTGAQATALPVMIARSRRAAA</sequence>
<dbReference type="Proteomes" id="UP000249229">
    <property type="component" value="Unassembled WGS sequence"/>
</dbReference>
<evidence type="ECO:0008006" key="4">
    <source>
        <dbReference type="Google" id="ProtNLM"/>
    </source>
</evidence>
<evidence type="ECO:0000256" key="1">
    <source>
        <dbReference type="SAM" id="SignalP"/>
    </source>
</evidence>
<name>A0A2W5QR50_9SPHN</name>
<evidence type="ECO:0000313" key="3">
    <source>
        <dbReference type="Proteomes" id="UP000249229"/>
    </source>
</evidence>
<comment type="caution">
    <text evidence="2">The sequence shown here is derived from an EMBL/GenBank/DDBJ whole genome shotgun (WGS) entry which is preliminary data.</text>
</comment>
<protein>
    <recommendedName>
        <fullName evidence="4">Homogentisate 1,2-dioxygenase</fullName>
    </recommendedName>
</protein>
<feature type="chain" id="PRO_5016149443" description="Homogentisate 1,2-dioxygenase" evidence="1">
    <location>
        <begin position="21"/>
        <end position="176"/>
    </location>
</feature>
<reference evidence="2 3" key="1">
    <citation type="submission" date="2017-08" db="EMBL/GenBank/DDBJ databases">
        <title>Infants hospitalized years apart are colonized by the same room-sourced microbial strains.</title>
        <authorList>
            <person name="Brooks B."/>
            <person name="Olm M.R."/>
            <person name="Firek B.A."/>
            <person name="Baker R."/>
            <person name="Thomas B.C."/>
            <person name="Morowitz M.J."/>
            <person name="Banfield J.F."/>
        </authorList>
    </citation>
    <scope>NUCLEOTIDE SEQUENCE [LARGE SCALE GENOMIC DNA]</scope>
    <source>
        <strain evidence="2">S2_005_001_R1_22</strain>
    </source>
</reference>
<feature type="signal peptide" evidence="1">
    <location>
        <begin position="1"/>
        <end position="20"/>
    </location>
</feature>
<accession>A0A2W5QR50</accession>
<organism evidence="2 3">
    <name type="scientific">Sphingomonas taxi</name>
    <dbReference type="NCBI Taxonomy" id="1549858"/>
    <lineage>
        <taxon>Bacteria</taxon>
        <taxon>Pseudomonadati</taxon>
        <taxon>Pseudomonadota</taxon>
        <taxon>Alphaproteobacteria</taxon>
        <taxon>Sphingomonadales</taxon>
        <taxon>Sphingomonadaceae</taxon>
        <taxon>Sphingomonas</taxon>
    </lineage>
</organism>
<dbReference type="EMBL" id="QFQI01000005">
    <property type="protein sequence ID" value="PZQ60427.1"/>
    <property type="molecule type" value="Genomic_DNA"/>
</dbReference>
<keyword evidence="1" id="KW-0732">Signal</keyword>
<dbReference type="AlphaFoldDB" id="A0A2W5QR50"/>
<gene>
    <name evidence="2" type="ORF">DI544_08410</name>
</gene>
<proteinExistence type="predicted"/>
<evidence type="ECO:0000313" key="2">
    <source>
        <dbReference type="EMBL" id="PZQ60427.1"/>
    </source>
</evidence>